<dbReference type="InterPro" id="IPR050059">
    <property type="entry name" value="ATP_synthase_B_chain"/>
</dbReference>
<comment type="similarity">
    <text evidence="1 13">Belongs to the ATPase B chain family.</text>
</comment>
<proteinExistence type="inferred from homology"/>
<evidence type="ECO:0000313" key="15">
    <source>
        <dbReference type="EMBL" id="KMQ73154.1"/>
    </source>
</evidence>
<keyword evidence="2 13" id="KW-0813">Transport</keyword>
<feature type="coiled-coil region" evidence="14">
    <location>
        <begin position="77"/>
        <end position="116"/>
    </location>
</feature>
<dbReference type="STRING" id="1658765.Msub_20351"/>
<comment type="caution">
    <text evidence="15">The sequence shown here is derived from an EMBL/GenBank/DDBJ whole genome shotgun (WGS) entry which is preliminary data.</text>
</comment>
<evidence type="ECO:0000256" key="11">
    <source>
        <dbReference type="ARBA" id="ARBA00025614"/>
    </source>
</evidence>
<keyword evidence="14" id="KW-0175">Coiled coil</keyword>
<evidence type="ECO:0000256" key="3">
    <source>
        <dbReference type="ARBA" id="ARBA00022547"/>
    </source>
</evidence>
<evidence type="ECO:0000256" key="9">
    <source>
        <dbReference type="ARBA" id="ARBA00023310"/>
    </source>
</evidence>
<dbReference type="PANTHER" id="PTHR33445:SF2">
    <property type="entry name" value="ATP SYNTHASE SUBUNIT B', CHLOROPLASTIC"/>
    <property type="match status" value="1"/>
</dbReference>
<accession>A0A0J7J590</accession>
<dbReference type="AlphaFoldDB" id="A0A0J7J590"/>
<dbReference type="PATRIC" id="fig|1658765.3.peg.3622"/>
<dbReference type="GO" id="GO:0046961">
    <property type="term" value="F:proton-transporting ATPase activity, rotational mechanism"/>
    <property type="evidence" value="ECO:0007669"/>
    <property type="project" value="TreeGrafter"/>
</dbReference>
<evidence type="ECO:0000256" key="6">
    <source>
        <dbReference type="ARBA" id="ARBA00022989"/>
    </source>
</evidence>
<keyword evidence="8 13" id="KW-0472">Membrane</keyword>
<evidence type="ECO:0000256" key="4">
    <source>
        <dbReference type="ARBA" id="ARBA00022692"/>
    </source>
</evidence>
<protein>
    <recommendedName>
        <fullName evidence="13">ATP synthase subunit b</fullName>
    </recommendedName>
    <alternativeName>
        <fullName evidence="13">ATP synthase F(0) sector subunit b</fullName>
    </alternativeName>
    <alternativeName>
        <fullName evidence="13">ATPase subunit I</fullName>
    </alternativeName>
    <alternativeName>
        <fullName evidence="13">F-type ATPase subunit b</fullName>
        <shortName evidence="13">F-ATPase subunit b</shortName>
    </alternativeName>
</protein>
<evidence type="ECO:0000256" key="5">
    <source>
        <dbReference type="ARBA" id="ARBA00022781"/>
    </source>
</evidence>
<comment type="function">
    <text evidence="11">Component of the F(0) channel, it forms part of the peripheral stalk, linking F(1) to F(0). The b'-subunit is a diverged and duplicated form of b found in plants and photosynthetic bacteria.</text>
</comment>
<feature type="transmembrane region" description="Helical" evidence="13">
    <location>
        <begin position="6"/>
        <end position="22"/>
    </location>
</feature>
<evidence type="ECO:0000256" key="8">
    <source>
        <dbReference type="ARBA" id="ARBA00023136"/>
    </source>
</evidence>
<sequence>MSVDWVTVIAQVGNFLVLVWLLKRFLYKPILNGIDAREAEIATRMGEAAVAREKAAAAEAAFLEQKQKLLAEDSVHARQIREQAEQQRDAMVAAARKQLEQEKQDWQAHLEAERARFIRELHMASADALYQLVRRALHDLADADMEERMALTVMARLEPLSGELAAGDVNAGQATATTHSPLPQAVQETMRTSLERLVPGLTLSFATDAGQSPGLILRIGSVQVAWTVDSYTDDLAGLLTDRLAAGDSGRVNHHG</sequence>
<comment type="subunit">
    <text evidence="13">F-type ATPases have 2 components, F(1) - the catalytic core - and F(0) - the membrane proton channel. F(1) has five subunits: alpha(3), beta(3), gamma(1), delta(1), epsilon(1). F(0) has three main subunits: a(1), b(2) and c(10-14). The alpha and beta chains form an alternating ring which encloses part of the gamma chain. F(1) is attached to F(0) by a central stalk formed by the gamma and epsilon chains, while a peripheral stalk is formed by the delta and b chains.</text>
</comment>
<evidence type="ECO:0000256" key="1">
    <source>
        <dbReference type="ARBA" id="ARBA00005513"/>
    </source>
</evidence>
<dbReference type="GO" id="GO:0046933">
    <property type="term" value="F:proton-transporting ATP synthase activity, rotational mechanism"/>
    <property type="evidence" value="ECO:0007669"/>
    <property type="project" value="UniProtKB-UniRule"/>
</dbReference>
<dbReference type="GO" id="GO:0045259">
    <property type="term" value="C:proton-transporting ATP synthase complex"/>
    <property type="evidence" value="ECO:0007669"/>
    <property type="project" value="UniProtKB-KW"/>
</dbReference>
<keyword evidence="16" id="KW-1185">Reference proteome</keyword>
<evidence type="ECO:0000256" key="2">
    <source>
        <dbReference type="ARBA" id="ARBA00022448"/>
    </source>
</evidence>
<name>A0A0J7J590_9GAMM</name>
<dbReference type="Proteomes" id="UP000036102">
    <property type="component" value="Unassembled WGS sequence"/>
</dbReference>
<keyword evidence="5 13" id="KW-0375">Hydrogen ion transport</keyword>
<dbReference type="InterPro" id="IPR002146">
    <property type="entry name" value="ATP_synth_b/b'su_bac/chlpt"/>
</dbReference>
<keyword evidence="6 13" id="KW-1133">Transmembrane helix</keyword>
<evidence type="ECO:0000313" key="16">
    <source>
        <dbReference type="Proteomes" id="UP000036102"/>
    </source>
</evidence>
<dbReference type="Pfam" id="PF00430">
    <property type="entry name" value="ATP-synt_B"/>
    <property type="match status" value="1"/>
</dbReference>
<evidence type="ECO:0000256" key="10">
    <source>
        <dbReference type="ARBA" id="ARBA00025198"/>
    </source>
</evidence>
<dbReference type="GO" id="GO:0005886">
    <property type="term" value="C:plasma membrane"/>
    <property type="evidence" value="ECO:0007669"/>
    <property type="project" value="UniProtKB-SubCell"/>
</dbReference>
<dbReference type="GO" id="GO:0012505">
    <property type="term" value="C:endomembrane system"/>
    <property type="evidence" value="ECO:0007669"/>
    <property type="project" value="UniProtKB-SubCell"/>
</dbReference>
<keyword evidence="9 13" id="KW-0066">ATP synthesis</keyword>
<evidence type="ECO:0000256" key="14">
    <source>
        <dbReference type="SAM" id="Coils"/>
    </source>
</evidence>
<keyword evidence="4 13" id="KW-0812">Transmembrane</keyword>
<evidence type="ECO:0000256" key="13">
    <source>
        <dbReference type="HAMAP-Rule" id="MF_01398"/>
    </source>
</evidence>
<evidence type="ECO:0000256" key="7">
    <source>
        <dbReference type="ARBA" id="ARBA00023065"/>
    </source>
</evidence>
<evidence type="ECO:0000256" key="12">
    <source>
        <dbReference type="ARBA" id="ARBA00037847"/>
    </source>
</evidence>
<comment type="function">
    <text evidence="10 13">F(1)F(0) ATP synthase produces ATP from ADP in the presence of a proton or sodium gradient. F-type ATPases consist of two structural domains, F(1) containing the extramembraneous catalytic core and F(0) containing the membrane proton channel, linked together by a central stalk and a peripheral stalk. During catalysis, ATP synthesis in the catalytic domain of F(1) is coupled via a rotary mechanism of the central stalk subunits to proton translocation.</text>
</comment>
<dbReference type="HAMAP" id="MF_01398">
    <property type="entry name" value="ATP_synth_b_bprime"/>
    <property type="match status" value="1"/>
</dbReference>
<dbReference type="RefSeq" id="WP_048497445.1">
    <property type="nucleotide sequence ID" value="NZ_JADQCF010000019.1"/>
</dbReference>
<gene>
    <name evidence="13" type="primary">atpF</name>
    <name evidence="15" type="ORF">Msub_20351</name>
</gene>
<keyword evidence="7 13" id="KW-0406">Ion transport</keyword>
<organism evidence="15 16">
    <name type="scientific">Marinobacter subterrani</name>
    <dbReference type="NCBI Taxonomy" id="1658765"/>
    <lineage>
        <taxon>Bacteria</taxon>
        <taxon>Pseudomonadati</taxon>
        <taxon>Pseudomonadota</taxon>
        <taxon>Gammaproteobacteria</taxon>
        <taxon>Pseudomonadales</taxon>
        <taxon>Marinobacteraceae</taxon>
        <taxon>Marinobacter</taxon>
    </lineage>
</organism>
<keyword evidence="13" id="KW-1003">Cell membrane</keyword>
<dbReference type="OrthoDB" id="466272at2"/>
<dbReference type="EMBL" id="LFBU01000002">
    <property type="protein sequence ID" value="KMQ73154.1"/>
    <property type="molecule type" value="Genomic_DNA"/>
</dbReference>
<reference evidence="15 16" key="1">
    <citation type="submission" date="2015-06" db="EMBL/GenBank/DDBJ databases">
        <title>Marinobacter subterrani, a genetically tractable neutrophilic iron-oxidizing strain isolated from the Soudan Iron Mine.</title>
        <authorList>
            <person name="Bonis B.M."/>
            <person name="Gralnick J.A."/>
        </authorList>
    </citation>
    <scope>NUCLEOTIDE SEQUENCE [LARGE SCALE GENOMIC DNA]</scope>
    <source>
        <strain evidence="15 16">JG233</strain>
    </source>
</reference>
<dbReference type="CDD" id="cd06503">
    <property type="entry name" value="ATP-synt_Fo_b"/>
    <property type="match status" value="1"/>
</dbReference>
<keyword evidence="3 13" id="KW-0138">CF(0)</keyword>
<comment type="subcellular location">
    <subcellularLocation>
        <location evidence="13">Cell membrane</location>
        <topology evidence="13">Single-pass membrane protein</topology>
    </subcellularLocation>
    <subcellularLocation>
        <location evidence="12">Endomembrane system</location>
        <topology evidence="12">Single-pass membrane protein</topology>
    </subcellularLocation>
</comment>
<dbReference type="PANTHER" id="PTHR33445">
    <property type="entry name" value="ATP SYNTHASE SUBUNIT B', CHLOROPLASTIC"/>
    <property type="match status" value="1"/>
</dbReference>